<proteinExistence type="predicted"/>
<organism evidence="1 2">
    <name type="scientific">Melia azedarach</name>
    <name type="common">Chinaberry tree</name>
    <dbReference type="NCBI Taxonomy" id="155640"/>
    <lineage>
        <taxon>Eukaryota</taxon>
        <taxon>Viridiplantae</taxon>
        <taxon>Streptophyta</taxon>
        <taxon>Embryophyta</taxon>
        <taxon>Tracheophyta</taxon>
        <taxon>Spermatophyta</taxon>
        <taxon>Magnoliopsida</taxon>
        <taxon>eudicotyledons</taxon>
        <taxon>Gunneridae</taxon>
        <taxon>Pentapetalae</taxon>
        <taxon>rosids</taxon>
        <taxon>malvids</taxon>
        <taxon>Sapindales</taxon>
        <taxon>Meliaceae</taxon>
        <taxon>Melia</taxon>
    </lineage>
</organism>
<gene>
    <name evidence="1" type="ORF">OWV82_023226</name>
</gene>
<accession>A0ACC1WVQ7</accession>
<protein>
    <submittedName>
        <fullName evidence="1">Linalool synthase</fullName>
    </submittedName>
</protein>
<name>A0ACC1WVQ7_MELAZ</name>
<evidence type="ECO:0000313" key="1">
    <source>
        <dbReference type="EMBL" id="KAJ4703300.1"/>
    </source>
</evidence>
<sequence length="547" mass="63021">MAFSSNDMSAPSNIQVTFPEETSQIGNPNLIDDDIHGEHGQKLKELVKHIFSKVRDDSFEGLAMIDAVQRLGIDYYFQDEISEILQKQYMFGDQYGPNNLQEVALRFRLLRAEGYYQSPDIFNKYKNKEGKFNKNLSEDINGLMSLYEASQLSIEGEDVLDEAGDFIANLFNECMEHLDNCQATVVKHIFAHPYRKSLFSSFMAKNFAPGTFQGEYEWLQYLQQLAKMDFNMNQSLHRQEIVHISKWWKDLGLAEELKFARDQPVKWYIWSMACFTDPRMSWQRIDLTKPISLVYIIDDIFDVYGSLEELTLFTEIVNRWDLLAIDRLPDYMKLCFEALNNITNEISCKVYKMHGHNPVQSLRKAWASLCNAFLVEARWFASGHLPKAEEYLKNGIISSGVNVGLVHVFFLLGDGVTRESVQLIDDIPAIISSIATILRLWDDLGSAKDENQNGKDGSYINYYMNEHQDSTSEEAQKHAMKKISEAWKNLNKACLCSNPFSATFKRASLNVARMVPLMYSYDENQRLPSLEAYIKSLFENLPTRGVY</sequence>
<comment type="caution">
    <text evidence="1">The sequence shown here is derived from an EMBL/GenBank/DDBJ whole genome shotgun (WGS) entry which is preliminary data.</text>
</comment>
<dbReference type="EMBL" id="CM051406">
    <property type="protein sequence ID" value="KAJ4703300.1"/>
    <property type="molecule type" value="Genomic_DNA"/>
</dbReference>
<dbReference type="Proteomes" id="UP001164539">
    <property type="component" value="Chromosome 13"/>
</dbReference>
<evidence type="ECO:0000313" key="2">
    <source>
        <dbReference type="Proteomes" id="UP001164539"/>
    </source>
</evidence>
<reference evidence="1 2" key="1">
    <citation type="journal article" date="2023" name="Science">
        <title>Complex scaffold remodeling in plant triterpene biosynthesis.</title>
        <authorList>
            <person name="De La Pena R."/>
            <person name="Hodgson H."/>
            <person name="Liu J.C."/>
            <person name="Stephenson M.J."/>
            <person name="Martin A.C."/>
            <person name="Owen C."/>
            <person name="Harkess A."/>
            <person name="Leebens-Mack J."/>
            <person name="Jimenez L.E."/>
            <person name="Osbourn A."/>
            <person name="Sattely E.S."/>
        </authorList>
    </citation>
    <scope>NUCLEOTIDE SEQUENCE [LARGE SCALE GENOMIC DNA]</scope>
    <source>
        <strain evidence="2">cv. JPN11</strain>
        <tissue evidence="1">Leaf</tissue>
    </source>
</reference>
<keyword evidence="2" id="KW-1185">Reference proteome</keyword>